<evidence type="ECO:0000313" key="3">
    <source>
        <dbReference type="Proteomes" id="UP001500326"/>
    </source>
</evidence>
<sequence length="208" mass="22515">MATPVSDSAKGRRTILSTMGSDVTVRAHWLAQQHLVDVPQRWAHVQGVAATASDVARLLDTEHADEIISAAWLHDVGYASDLAKIGFHPVDGARFARDIGMPDLVVRLIAFHTGSEFEAEQRGLLAELYEFTPPPGEIVDVVTFADMTTSPTGAPIEARDRVAEILTRYEPNTPVYDAVSASAPELLAAVERVNNRLGQVNANGPQPR</sequence>
<organism evidence="2 3">
    <name type="scientific">Microbacterium pumilum</name>
    <dbReference type="NCBI Taxonomy" id="344165"/>
    <lineage>
        <taxon>Bacteria</taxon>
        <taxon>Bacillati</taxon>
        <taxon>Actinomycetota</taxon>
        <taxon>Actinomycetes</taxon>
        <taxon>Micrococcales</taxon>
        <taxon>Microbacteriaceae</taxon>
        <taxon>Microbacterium</taxon>
    </lineage>
</organism>
<dbReference type="InterPro" id="IPR006674">
    <property type="entry name" value="HD_domain"/>
</dbReference>
<dbReference type="Proteomes" id="UP001500326">
    <property type="component" value="Unassembled WGS sequence"/>
</dbReference>
<dbReference type="InterPro" id="IPR006675">
    <property type="entry name" value="HDIG_dom"/>
</dbReference>
<dbReference type="SUPFAM" id="SSF109604">
    <property type="entry name" value="HD-domain/PDEase-like"/>
    <property type="match status" value="1"/>
</dbReference>
<reference evidence="3" key="1">
    <citation type="journal article" date="2019" name="Int. J. Syst. Evol. Microbiol.">
        <title>The Global Catalogue of Microorganisms (GCM) 10K type strain sequencing project: providing services to taxonomists for standard genome sequencing and annotation.</title>
        <authorList>
            <consortium name="The Broad Institute Genomics Platform"/>
            <consortium name="The Broad Institute Genome Sequencing Center for Infectious Disease"/>
            <person name="Wu L."/>
            <person name="Ma J."/>
        </authorList>
    </citation>
    <scope>NUCLEOTIDE SEQUENCE [LARGE SCALE GENOMIC DNA]</scope>
    <source>
        <strain evidence="3">JCM 14902</strain>
    </source>
</reference>
<protein>
    <submittedName>
        <fullName evidence="2">HD domain-containing protein</fullName>
    </submittedName>
</protein>
<evidence type="ECO:0000259" key="1">
    <source>
        <dbReference type="Pfam" id="PF01966"/>
    </source>
</evidence>
<comment type="caution">
    <text evidence="2">The sequence shown here is derived from an EMBL/GenBank/DDBJ whole genome shotgun (WGS) entry which is preliminary data.</text>
</comment>
<dbReference type="InterPro" id="IPR003607">
    <property type="entry name" value="HD/PDEase_dom"/>
</dbReference>
<gene>
    <name evidence="2" type="ORF">GCM10009777_26360</name>
</gene>
<evidence type="ECO:0000313" key="2">
    <source>
        <dbReference type="EMBL" id="GAA1989850.1"/>
    </source>
</evidence>
<name>A0ABP5E2T1_9MICO</name>
<feature type="domain" description="HD" evidence="1">
    <location>
        <begin position="41"/>
        <end position="125"/>
    </location>
</feature>
<dbReference type="EMBL" id="BAAAOH010000001">
    <property type="protein sequence ID" value="GAA1989850.1"/>
    <property type="molecule type" value="Genomic_DNA"/>
</dbReference>
<dbReference type="Pfam" id="PF01966">
    <property type="entry name" value="HD"/>
    <property type="match status" value="1"/>
</dbReference>
<accession>A0ABP5E2T1</accession>
<dbReference type="Gene3D" id="1.10.3210.10">
    <property type="entry name" value="Hypothetical protein af1432"/>
    <property type="match status" value="1"/>
</dbReference>
<proteinExistence type="predicted"/>
<dbReference type="NCBIfam" id="TIGR00277">
    <property type="entry name" value="HDIG"/>
    <property type="match status" value="1"/>
</dbReference>
<dbReference type="CDD" id="cd00077">
    <property type="entry name" value="HDc"/>
    <property type="match status" value="1"/>
</dbReference>
<keyword evidence="3" id="KW-1185">Reference proteome</keyword>